<dbReference type="InterPro" id="IPR007452">
    <property type="entry name" value="TamB_C"/>
</dbReference>
<dbReference type="EMBL" id="CP060695">
    <property type="protein sequence ID" value="QNM84505.1"/>
    <property type="molecule type" value="Genomic_DNA"/>
</dbReference>
<keyword evidence="3" id="KW-1133">Transmembrane helix</keyword>
<dbReference type="Pfam" id="PF04357">
    <property type="entry name" value="TamB"/>
    <property type="match status" value="1"/>
</dbReference>
<evidence type="ECO:0000256" key="1">
    <source>
        <dbReference type="ARBA" id="ARBA00004167"/>
    </source>
</evidence>
<comment type="subcellular location">
    <subcellularLocation>
        <location evidence="1">Membrane</location>
        <topology evidence="1">Single-pass membrane protein</topology>
    </subcellularLocation>
</comment>
<proteinExistence type="predicted"/>
<evidence type="ECO:0000313" key="8">
    <source>
        <dbReference type="Proteomes" id="UP000515808"/>
    </source>
</evidence>
<keyword evidence="2" id="KW-0812">Transmembrane</keyword>
<evidence type="ECO:0000256" key="2">
    <source>
        <dbReference type="ARBA" id="ARBA00022692"/>
    </source>
</evidence>
<feature type="region of interest" description="Disordered" evidence="5">
    <location>
        <begin position="1659"/>
        <end position="1684"/>
    </location>
</feature>
<name>A0A7G9L7A6_9FLAO</name>
<dbReference type="GO" id="GO:0005886">
    <property type="term" value="C:plasma membrane"/>
    <property type="evidence" value="ECO:0007669"/>
    <property type="project" value="InterPro"/>
</dbReference>
<evidence type="ECO:0000256" key="5">
    <source>
        <dbReference type="SAM" id="MobiDB-lite"/>
    </source>
</evidence>
<evidence type="ECO:0000256" key="3">
    <source>
        <dbReference type="ARBA" id="ARBA00022989"/>
    </source>
</evidence>
<dbReference type="KEGG" id="ppec:H9W90_09885"/>
<evidence type="ECO:0000259" key="6">
    <source>
        <dbReference type="Pfam" id="PF04357"/>
    </source>
</evidence>
<keyword evidence="8" id="KW-1185">Reference proteome</keyword>
<dbReference type="GO" id="GO:0009306">
    <property type="term" value="P:protein secretion"/>
    <property type="evidence" value="ECO:0007669"/>
    <property type="project" value="InterPro"/>
</dbReference>
<evidence type="ECO:0000313" key="7">
    <source>
        <dbReference type="EMBL" id="QNM84505.1"/>
    </source>
</evidence>
<gene>
    <name evidence="7" type="ORF">H9W90_09885</name>
</gene>
<protein>
    <submittedName>
        <fullName evidence="7">Translocation/assembly module TamB</fullName>
    </submittedName>
</protein>
<evidence type="ECO:0000256" key="4">
    <source>
        <dbReference type="ARBA" id="ARBA00023136"/>
    </source>
</evidence>
<dbReference type="RefSeq" id="WP_187481438.1">
    <property type="nucleotide sequence ID" value="NZ_CP060695.1"/>
</dbReference>
<feature type="domain" description="Translocation and assembly module TamB C-terminal" evidence="6">
    <location>
        <begin position="1180"/>
        <end position="1636"/>
    </location>
</feature>
<reference evidence="7 8" key="1">
    <citation type="submission" date="2020-08" db="EMBL/GenBank/DDBJ databases">
        <title>Polaribacter sp. L12M9 isolated from gut of the Korean scallop.</title>
        <authorList>
            <person name="Jeong Y.S."/>
        </authorList>
    </citation>
    <scope>NUCLEOTIDE SEQUENCE [LARGE SCALE GENOMIC DNA]</scope>
    <source>
        <strain evidence="7 8">L12M9</strain>
    </source>
</reference>
<dbReference type="Proteomes" id="UP000515808">
    <property type="component" value="Chromosome"/>
</dbReference>
<keyword evidence="4" id="KW-0472">Membrane</keyword>
<organism evidence="7 8">
    <name type="scientific">Polaribacter pectinis</name>
    <dbReference type="NCBI Taxonomy" id="2738844"/>
    <lineage>
        <taxon>Bacteria</taxon>
        <taxon>Pseudomonadati</taxon>
        <taxon>Bacteroidota</taxon>
        <taxon>Flavobacteriia</taxon>
        <taxon>Flavobacteriales</taxon>
        <taxon>Flavobacteriaceae</taxon>
    </lineage>
</organism>
<sequence>MSTKKREKRKYRFLRRALRVFLGVVVFLLLLVLFVRSSWGQSIIVQKGVNYVSEKTKTKVVVEKMFLTFNGNLQLEGLYLEDKKGDTLIYSKSLEANLPLWSIIRGDAIGVDDLKWKGLRANIIRKDTFSSYNFQFLIDAFTSKKTNSVEDKSTSEPLDIIIGNLNLEDINVDFKDDVLAIDSKFKIGSLDASMESLNLEKMIFKTHDISLSDADVKFIQNPVTIALPVEEVPLPTFSAESITIKNTKAYYKSEVDNILADANIKDFYTEIPELNLKNKTFNLNKIRLKNSAILMKMKTVENTVVSSSTNTTNVIWPEIAIKINDLNLENNNIKYFVNDAIVQKNVFNPNAISLQNLNLKVTDVYLKDQKGGLELKKFNFIEQSGIHLNSLSLNAEITDKNLEVSNFDIAINKNKITGFTRADYLSLSQLISSPEKTNVQLKISSFKLWLEEVFRFQPNLKKQEYLRKLSAKKITGNLNLKGSLADVKILGTNINWGNSTAVSLNGTIKNVTKPDILQLNLTSFKAETKRTDLLQIVDEKQLNIHLPEEILVTGSANGTLKNISLDGKITTTQGVARIKGGFKNKDILNYNLALNVEDYNVGELLMNPKLGNLSLTVNSEGSGKSINNLDATLKANISKFQLGKYAVKDLKIEGDIKNGKGNLTSKYKDENLNLDLNTYVVLDSVATEADINLNVIGADLEGLGFMNRKVKTGLELDLDFKGNSKKYAIKSNIKNGVVVYNNRTYLLGPVNAKVYVDKDTTALSVKNKMIDLNLESNTDPQSFSKAIQRHVFSYFYRDEKISDSIKNPVNLKLKAKISQTPLIKEVFLVNVKDLDTINLSVDFKELDRKLVANITAPHVNYSGNELDSLAFSMNTDKENFNFNLGFRNITAGPLDIPKTIITGNQNNNELSLNFLGFHQGEKLMNVNTKITGDRNKLRFTVDKDSLVLNSGKWNIPENNEVILTKNKLAFTDFKITKGNQSIEITDRLPNIKKNHIAINYNNFEISEVFNYLNPKQEITTGILNGDFVLEEPFTDTGIIADLNVSQLKVLKTPLGKLTLDAKSLGNSKYDFKAKLNGGDIDLDVNGDYYVSNTVANLDLDLIINEFKMKALNTLSLGEIKETSGSFSGEFKVTGTVAEPKYKGNLKFTNADFNITKLNTKFTLKDETLNIDNSGLTMSNFTILDAKKNPLILSGKINTKSFINPTFNLDLKANNFRVLNATKEDNPSLYGKASFNANAKLTGDLQVPKLNAKITLGADTDVNYVMPSTYANVEERDGVVKFVNRKNPNAILTQTEEQEAIITGFDIKSQLKIGKEAVVNIIINKDTGDNFKVSGEGDFIFTMFPNGRLSLTGVYQISDGHYELNLYNLVNRKFLLASGSRISWAGDPFDAKLDIRAIYQLETSASSLMASQISGEDSSVKNKYKQVLPFNVYLNIDGELLQPKISFNLDMPENDRGAIGGQVYGRVQQVNQQEDELNRQVFSLLVLNRFYPDSGSDGSSGGFATIARDNLNDAVSGQLNAFSDKILGGSGLELDFGLNSFTDYQGEAPTDRTQLDIAAQKKLFKDRLIVRVGSEVDIQGSSANGEKTPLIGNVSLEYKITEDGRYRIKGFRKSEFENVIDGQTIVSGIALIFTKEFNEFKELWNSILKSEKDKDDKLKADKKAAEEKGKKQEEAVIKSLEKKKN</sequence>
<accession>A0A7G9L7A6</accession>